<feature type="region of interest" description="Disordered" evidence="1">
    <location>
        <begin position="261"/>
        <end position="322"/>
    </location>
</feature>
<evidence type="ECO:0000313" key="2">
    <source>
        <dbReference type="EMBL" id="KAI6646771.1"/>
    </source>
</evidence>
<dbReference type="EMBL" id="JAKMXF010000354">
    <property type="protein sequence ID" value="KAI6646771.1"/>
    <property type="molecule type" value="Genomic_DNA"/>
</dbReference>
<protein>
    <submittedName>
        <fullName evidence="2">Uncharacterized protein</fullName>
    </submittedName>
</protein>
<gene>
    <name evidence="2" type="ORF">LOD99_12891</name>
</gene>
<sequence>MADFQPDILWEGEIQGYCLDKKKQWRPRTKAMLGDLVHTGPSELKLQLTSDFAKVRDKRSIPLNEDIDLSTITFACEQTGAKECNFFCQCIKQNEEGEEELIVHMFQTDNSESRRCFLHAVIEFMKRKVVAIPTHYFNVLIRKIELENGMNLLGEYTLRSSPTEIEFMIAENIPGVKIGNREIASIKILQDTRLDKGEHVMDLILKRQEAERKQHIVITSTGGYLLLAYLERGVIKLVEDILETPDSVASLPLPPLLIRTPAVPPKPDVEDKPPLPPRGATLDRNAKSNFNPADALKSPPLPPRNGFKNPSLPPRHEKAKRVHTLPRNVKIESRLSDLDQPIPLPRKKLETPESPTIKIEDRGETIKPTTRLTLREQMPTPQVPKRPVINSDPETQKEPQYAQLKFRDPQAGNQTRPQEVKLHDNESDHGYAVVHWNKDNLSGLNTPITELIEESKFECAGPNKDDGGYLRLESNENEMDSGGYLTIGGIDNSSFDIPNNTRYTSASAPQSPVVPARTYRQYLQNPTDS</sequence>
<dbReference type="AlphaFoldDB" id="A0AAV7JDF8"/>
<name>A0AAV7JDF8_9METZ</name>
<accession>A0AAV7JDF8</accession>
<keyword evidence="3" id="KW-1185">Reference proteome</keyword>
<evidence type="ECO:0000313" key="3">
    <source>
        <dbReference type="Proteomes" id="UP001165289"/>
    </source>
</evidence>
<comment type="caution">
    <text evidence="2">The sequence shown here is derived from an EMBL/GenBank/DDBJ whole genome shotgun (WGS) entry which is preliminary data.</text>
</comment>
<dbReference type="Proteomes" id="UP001165289">
    <property type="component" value="Unassembled WGS sequence"/>
</dbReference>
<proteinExistence type="predicted"/>
<evidence type="ECO:0000256" key="1">
    <source>
        <dbReference type="SAM" id="MobiDB-lite"/>
    </source>
</evidence>
<reference evidence="2 3" key="1">
    <citation type="journal article" date="2023" name="BMC Biol.">
        <title>The compact genome of the sponge Oopsacas minuta (Hexactinellida) is lacking key metazoan core genes.</title>
        <authorList>
            <person name="Santini S."/>
            <person name="Schenkelaars Q."/>
            <person name="Jourda C."/>
            <person name="Duchesne M."/>
            <person name="Belahbib H."/>
            <person name="Rocher C."/>
            <person name="Selva M."/>
            <person name="Riesgo A."/>
            <person name="Vervoort M."/>
            <person name="Leys S.P."/>
            <person name="Kodjabachian L."/>
            <person name="Le Bivic A."/>
            <person name="Borchiellini C."/>
            <person name="Claverie J.M."/>
            <person name="Renard E."/>
        </authorList>
    </citation>
    <scope>NUCLEOTIDE SEQUENCE [LARGE SCALE GENOMIC DNA]</scope>
    <source>
        <strain evidence="2">SPO-2</strain>
    </source>
</reference>
<organism evidence="2 3">
    <name type="scientific">Oopsacas minuta</name>
    <dbReference type="NCBI Taxonomy" id="111878"/>
    <lineage>
        <taxon>Eukaryota</taxon>
        <taxon>Metazoa</taxon>
        <taxon>Porifera</taxon>
        <taxon>Hexactinellida</taxon>
        <taxon>Hexasterophora</taxon>
        <taxon>Lyssacinosida</taxon>
        <taxon>Leucopsacidae</taxon>
        <taxon>Oopsacas</taxon>
    </lineage>
</organism>